<dbReference type="RefSeq" id="XP_070919788.1">
    <property type="nucleotide sequence ID" value="XM_071063687.1"/>
</dbReference>
<protein>
    <submittedName>
        <fullName evidence="3">Uncharacterized protein</fullName>
    </submittedName>
</protein>
<keyword evidence="2" id="KW-1133">Transmembrane helix</keyword>
<feature type="region of interest" description="Disordered" evidence="1">
    <location>
        <begin position="315"/>
        <end position="334"/>
    </location>
</feature>
<dbReference type="Proteomes" id="UP001628179">
    <property type="component" value="Unassembled WGS sequence"/>
</dbReference>
<accession>A0ABQ0GJZ6</accession>
<name>A0ABQ0GJZ6_9PEZI</name>
<comment type="caution">
    <text evidence="3">The sequence shown here is derived from an EMBL/GenBank/DDBJ whole genome shotgun (WGS) entry which is preliminary data.</text>
</comment>
<reference evidence="3 4" key="1">
    <citation type="submission" date="2024-09" db="EMBL/GenBank/DDBJ databases">
        <title>Itraconazole resistance in Madurella fahalii resulting from another homologue of gene encoding cytochrome P450 14-alpha sterol demethylase (CYP51).</title>
        <authorList>
            <person name="Yoshioka I."/>
            <person name="Fahal A.H."/>
            <person name="Kaneko S."/>
            <person name="Yaguchi T."/>
        </authorList>
    </citation>
    <scope>NUCLEOTIDE SEQUENCE [LARGE SCALE GENOMIC DNA]</scope>
    <source>
        <strain evidence="3 4">IFM 68171</strain>
    </source>
</reference>
<feature type="region of interest" description="Disordered" evidence="1">
    <location>
        <begin position="195"/>
        <end position="220"/>
    </location>
</feature>
<proteinExistence type="predicted"/>
<keyword evidence="2" id="KW-0472">Membrane</keyword>
<gene>
    <name evidence="3" type="ORF">MFIFM68171_08267</name>
</gene>
<dbReference type="GeneID" id="98179010"/>
<feature type="transmembrane region" description="Helical" evidence="2">
    <location>
        <begin position="228"/>
        <end position="249"/>
    </location>
</feature>
<evidence type="ECO:0000313" key="4">
    <source>
        <dbReference type="Proteomes" id="UP001628179"/>
    </source>
</evidence>
<evidence type="ECO:0000256" key="1">
    <source>
        <dbReference type="SAM" id="MobiDB-lite"/>
    </source>
</evidence>
<dbReference type="EMBL" id="BAAFSV010000004">
    <property type="protein sequence ID" value="GAB1318057.1"/>
    <property type="molecule type" value="Genomic_DNA"/>
</dbReference>
<evidence type="ECO:0000256" key="2">
    <source>
        <dbReference type="SAM" id="Phobius"/>
    </source>
</evidence>
<keyword evidence="2" id="KW-0812">Transmembrane</keyword>
<organism evidence="3 4">
    <name type="scientific">Madurella fahalii</name>
    <dbReference type="NCBI Taxonomy" id="1157608"/>
    <lineage>
        <taxon>Eukaryota</taxon>
        <taxon>Fungi</taxon>
        <taxon>Dikarya</taxon>
        <taxon>Ascomycota</taxon>
        <taxon>Pezizomycotina</taxon>
        <taxon>Sordariomycetes</taxon>
        <taxon>Sordariomycetidae</taxon>
        <taxon>Sordariales</taxon>
        <taxon>Sordariales incertae sedis</taxon>
        <taxon>Madurella</taxon>
    </lineage>
</organism>
<feature type="compositionally biased region" description="Polar residues" evidence="1">
    <location>
        <begin position="196"/>
        <end position="220"/>
    </location>
</feature>
<evidence type="ECO:0000313" key="3">
    <source>
        <dbReference type="EMBL" id="GAB1318057.1"/>
    </source>
</evidence>
<sequence length="334" mass="36295">MTTPTPTISLYSDLTTIFTPPATCLENFYAGGRSRLVASLGADDGHGLVHMECYPPNHNPNRIGNPVGWYSPGVCPSGYSSARTARTSDPYLEEEYSWSKFSRSTIHDETTVWCCPTGFGIAPSAFRCSSLASNFTLTSCFNDRFTVAYTANPSLGNVMFVTCFDIVSYAILSTIPVYALPIYVKYRSSDLPVLQTAPTTDSGGSNETTPPDSDASSEQAGLSQDARIAIGVAVPVILLSFMLGLLVAVSWRRESRLVPHVPDNIAKPELHGHSVIASTWPAYQPEPESSNMAPEGHSMREMPLEMDAMHTQRPAELRGAQVDEGRDTRETANN</sequence>
<keyword evidence="4" id="KW-1185">Reference proteome</keyword>